<accession>A0A9P6HHY0</accession>
<dbReference type="Gene3D" id="1.50.10.10">
    <property type="match status" value="1"/>
</dbReference>
<dbReference type="AlphaFoldDB" id="A0A9P6HHY0"/>
<dbReference type="GO" id="GO:0036503">
    <property type="term" value="P:ERAD pathway"/>
    <property type="evidence" value="ECO:0007669"/>
    <property type="project" value="UniProtKB-ARBA"/>
</dbReference>
<dbReference type="InterPro" id="IPR050749">
    <property type="entry name" value="Glycosyl_Hydrolase_47"/>
</dbReference>
<reference evidence="14" key="1">
    <citation type="journal article" date="2020" name="Nat. Commun.">
        <title>Large-scale genome sequencing of mycorrhizal fungi provides insights into the early evolution of symbiotic traits.</title>
        <authorList>
            <person name="Miyauchi S."/>
            <person name="Kiss E."/>
            <person name="Kuo A."/>
            <person name="Drula E."/>
            <person name="Kohler A."/>
            <person name="Sanchez-Garcia M."/>
            <person name="Morin E."/>
            <person name="Andreopoulos B."/>
            <person name="Barry K.W."/>
            <person name="Bonito G."/>
            <person name="Buee M."/>
            <person name="Carver A."/>
            <person name="Chen C."/>
            <person name="Cichocki N."/>
            <person name="Clum A."/>
            <person name="Culley D."/>
            <person name="Crous P.W."/>
            <person name="Fauchery L."/>
            <person name="Girlanda M."/>
            <person name="Hayes R.D."/>
            <person name="Keri Z."/>
            <person name="LaButti K."/>
            <person name="Lipzen A."/>
            <person name="Lombard V."/>
            <person name="Magnuson J."/>
            <person name="Maillard F."/>
            <person name="Murat C."/>
            <person name="Nolan M."/>
            <person name="Ohm R.A."/>
            <person name="Pangilinan J."/>
            <person name="Pereira M.F."/>
            <person name="Perotto S."/>
            <person name="Peter M."/>
            <person name="Pfister S."/>
            <person name="Riley R."/>
            <person name="Sitrit Y."/>
            <person name="Stielow J.B."/>
            <person name="Szollosi G."/>
            <person name="Zifcakova L."/>
            <person name="Stursova M."/>
            <person name="Spatafora J.W."/>
            <person name="Tedersoo L."/>
            <person name="Vaario L.M."/>
            <person name="Yamada A."/>
            <person name="Yan M."/>
            <person name="Wang P."/>
            <person name="Xu J."/>
            <person name="Bruns T."/>
            <person name="Baldrian P."/>
            <person name="Vilgalys R."/>
            <person name="Dunand C."/>
            <person name="Henrissat B."/>
            <person name="Grigoriev I.V."/>
            <person name="Hibbett D."/>
            <person name="Nagy L.G."/>
            <person name="Martin F.M."/>
        </authorList>
    </citation>
    <scope>NUCLEOTIDE SEQUENCE</scope>
    <source>
        <strain evidence="14">UH-Tt-Lm1</strain>
    </source>
</reference>
<dbReference type="PANTHER" id="PTHR11742">
    <property type="entry name" value="MANNOSYL-OLIGOSACCHARIDE ALPHA-1,2-MANNOSIDASE-RELATED"/>
    <property type="match status" value="1"/>
</dbReference>
<dbReference type="GO" id="GO:0005975">
    <property type="term" value="P:carbohydrate metabolic process"/>
    <property type="evidence" value="ECO:0007669"/>
    <property type="project" value="InterPro"/>
</dbReference>
<dbReference type="GO" id="GO:0016020">
    <property type="term" value="C:membrane"/>
    <property type="evidence" value="ECO:0007669"/>
    <property type="project" value="InterPro"/>
</dbReference>
<evidence type="ECO:0000256" key="11">
    <source>
        <dbReference type="PIRSR" id="PIRSR601382-2"/>
    </source>
</evidence>
<dbReference type="Pfam" id="PF01532">
    <property type="entry name" value="Glyco_hydro_47"/>
    <property type="match status" value="1"/>
</dbReference>
<feature type="binding site" evidence="11">
    <location>
        <position position="505"/>
    </location>
    <ligand>
        <name>Ca(2+)</name>
        <dbReference type="ChEBI" id="CHEBI:29108"/>
    </ligand>
</feature>
<dbReference type="GO" id="GO:0005509">
    <property type="term" value="F:calcium ion binding"/>
    <property type="evidence" value="ECO:0007669"/>
    <property type="project" value="InterPro"/>
</dbReference>
<evidence type="ECO:0000256" key="4">
    <source>
        <dbReference type="ARBA" id="ARBA00022723"/>
    </source>
</evidence>
<reference evidence="14" key="2">
    <citation type="submission" date="2020-11" db="EMBL/GenBank/DDBJ databases">
        <authorList>
            <consortium name="DOE Joint Genome Institute"/>
            <person name="Kuo A."/>
            <person name="Miyauchi S."/>
            <person name="Kiss E."/>
            <person name="Drula E."/>
            <person name="Kohler A."/>
            <person name="Sanchez-Garcia M."/>
            <person name="Andreopoulos B."/>
            <person name="Barry K.W."/>
            <person name="Bonito G."/>
            <person name="Buee M."/>
            <person name="Carver A."/>
            <person name="Chen C."/>
            <person name="Cichocki N."/>
            <person name="Clum A."/>
            <person name="Culley D."/>
            <person name="Crous P.W."/>
            <person name="Fauchery L."/>
            <person name="Girlanda M."/>
            <person name="Hayes R."/>
            <person name="Keri Z."/>
            <person name="Labutti K."/>
            <person name="Lipzen A."/>
            <person name="Lombard V."/>
            <person name="Magnuson J."/>
            <person name="Maillard F."/>
            <person name="Morin E."/>
            <person name="Murat C."/>
            <person name="Nolan M."/>
            <person name="Ohm R."/>
            <person name="Pangilinan J."/>
            <person name="Pereira M."/>
            <person name="Perotto S."/>
            <person name="Peter M."/>
            <person name="Riley R."/>
            <person name="Sitrit Y."/>
            <person name="Stielow B."/>
            <person name="Szollosi G."/>
            <person name="Zifcakova L."/>
            <person name="Stursova M."/>
            <person name="Spatafora J.W."/>
            <person name="Tedersoo L."/>
            <person name="Vaario L.-M."/>
            <person name="Yamada A."/>
            <person name="Yan M."/>
            <person name="Wang P."/>
            <person name="Xu J."/>
            <person name="Bruns T."/>
            <person name="Baldrian P."/>
            <person name="Vilgalys R."/>
            <person name="Henrissat B."/>
            <person name="Grigoriev I.V."/>
            <person name="Hibbett D."/>
            <person name="Nagy L.G."/>
            <person name="Martin F.M."/>
        </authorList>
    </citation>
    <scope>NUCLEOTIDE SEQUENCE</scope>
    <source>
        <strain evidence="14">UH-Tt-Lm1</strain>
    </source>
</reference>
<dbReference type="GO" id="GO:0005783">
    <property type="term" value="C:endoplasmic reticulum"/>
    <property type="evidence" value="ECO:0007669"/>
    <property type="project" value="TreeGrafter"/>
</dbReference>
<comment type="pathway">
    <text evidence="2">Protein modification; protein glycosylation.</text>
</comment>
<evidence type="ECO:0000256" key="7">
    <source>
        <dbReference type="ARBA" id="ARBA00023157"/>
    </source>
</evidence>
<dbReference type="InterPro" id="IPR036026">
    <property type="entry name" value="Seven-hairpin_glycosidases"/>
</dbReference>
<proteinExistence type="inferred from homology"/>
<dbReference type="GO" id="GO:0004571">
    <property type="term" value="F:mannosyl-oligosaccharide 1,2-alpha-mannosidase activity"/>
    <property type="evidence" value="ECO:0007669"/>
    <property type="project" value="UniProtKB-EC"/>
</dbReference>
<evidence type="ECO:0000256" key="2">
    <source>
        <dbReference type="ARBA" id="ARBA00004922"/>
    </source>
</evidence>
<keyword evidence="4 11" id="KW-0479">Metal-binding</keyword>
<comment type="caution">
    <text evidence="14">The sequence shown here is derived from an EMBL/GenBank/DDBJ whole genome shotgun (WGS) entry which is preliminary data.</text>
</comment>
<evidence type="ECO:0000256" key="5">
    <source>
        <dbReference type="ARBA" id="ARBA00022801"/>
    </source>
</evidence>
<evidence type="ECO:0000256" key="3">
    <source>
        <dbReference type="ARBA" id="ARBA00007658"/>
    </source>
</evidence>
<comment type="cofactor">
    <cofactor evidence="1 11">
        <name>Ca(2+)</name>
        <dbReference type="ChEBI" id="CHEBI:29108"/>
    </cofactor>
</comment>
<evidence type="ECO:0000256" key="6">
    <source>
        <dbReference type="ARBA" id="ARBA00022837"/>
    </source>
</evidence>
<organism evidence="14 15">
    <name type="scientific">Thelephora terrestris</name>
    <dbReference type="NCBI Taxonomy" id="56493"/>
    <lineage>
        <taxon>Eukaryota</taxon>
        <taxon>Fungi</taxon>
        <taxon>Dikarya</taxon>
        <taxon>Basidiomycota</taxon>
        <taxon>Agaricomycotina</taxon>
        <taxon>Agaricomycetes</taxon>
        <taxon>Thelephorales</taxon>
        <taxon>Thelephoraceae</taxon>
        <taxon>Thelephora</taxon>
    </lineage>
</organism>
<feature type="active site" description="Proton donor" evidence="10">
    <location>
        <position position="112"/>
    </location>
</feature>
<feature type="active site" description="Proton donor" evidence="10">
    <location>
        <position position="376"/>
    </location>
</feature>
<dbReference type="SUPFAM" id="SSF48225">
    <property type="entry name" value="Seven-hairpin glycosidases"/>
    <property type="match status" value="1"/>
</dbReference>
<evidence type="ECO:0000256" key="1">
    <source>
        <dbReference type="ARBA" id="ARBA00001913"/>
    </source>
</evidence>
<evidence type="ECO:0000313" key="15">
    <source>
        <dbReference type="Proteomes" id="UP000736335"/>
    </source>
</evidence>
<dbReference type="Proteomes" id="UP000736335">
    <property type="component" value="Unassembled WGS sequence"/>
</dbReference>
<dbReference type="EC" id="3.2.1.-" evidence="13"/>
<sequence>MKTTRKTQVIPLDGKPKRLRAITADVEKQEAVVQAFRHAWLAYERDAMGCDLYHPVSRVGSNLTDAGGIGYMVVDAIDSLILLGLDDEYQRAREWVANELSFDRDGVYSTFETTIRVLGGLLSAYELSGRDSLYLEKATELAERIMPVFDTHNGIPMTLVNLGLRQGLKVTERKGWVSTAEVSTLQLEFKYLSYLTGDRRYWDAVEKIMEVIKAARTHTGLASIFINPVDGKFGLSDIRLGSRADSYYEYLLKQYLLTNKTQKVYLDMYDDAMRGVHAHLVSRTQSNMTYTSELIPEHHSNGDVTWLLVPKQDHLVCFFPGLLMLGAAMTAPVANVSTPPRFHELSEHGRKDWLAGVRLLETCMKTHDTQTGLPPEIVHFRIASDGIDDSLTPHDWYIKGAAPGEPPPYDARYALRPEAIESLFIAFRLTGDERFRKHGWDIFQAIEAHCRVETGGYAGLLNVDASPITRLDEMETFFLSETLKYFYLLFSDPNTLPLENYVFNTEAHPLPIFHPTFQKTWLDALYI</sequence>
<name>A0A9P6HHY0_9AGAM</name>
<keyword evidence="7 12" id="KW-1015">Disulfide bond</keyword>
<feature type="disulfide bond" evidence="12">
    <location>
        <begin position="317"/>
        <end position="363"/>
    </location>
</feature>
<dbReference type="InterPro" id="IPR001382">
    <property type="entry name" value="Glyco_hydro_47"/>
</dbReference>
<evidence type="ECO:0000256" key="9">
    <source>
        <dbReference type="ARBA" id="ARBA00048605"/>
    </source>
</evidence>
<evidence type="ECO:0000256" key="8">
    <source>
        <dbReference type="ARBA" id="ARBA00047669"/>
    </source>
</evidence>
<comment type="similarity">
    <text evidence="3 13">Belongs to the glycosyl hydrolase 47 family.</text>
</comment>
<comment type="catalytic activity">
    <reaction evidence="9">
        <text>N(4)-(alpha-D-Man-(1-&gt;2)-alpha-D-Man-(1-&gt;2)-alpha-D-Man-(1-&gt;3)-[alpha-D-Man-(1-&gt;2)-alpha-D-Man-(1-&gt;3)-[alpha-D-Man-(1-&gt;2)-alpha-D-Man-(1-&gt;6)]-alpha-D-Man-(1-&gt;6)]-beta-D-Man-(1-&gt;4)-beta-D-GlcNAc-(1-&gt;4)-beta-D-GlcNAc)-L-asparaginyl-[protein] (N-glucan mannose isomer 9A1,2,3B1,2,3) + 4 H2O = N(4)-(alpha-D-Man-(1-&gt;3)-[alpha-D-Man-(1-&gt;3)-[alpha-D-Man-(1-&gt;6)]-alpha-D-Man-(1-&gt;6)]-beta-D-Man-(1-&gt;4)-beta-D-GlcNAc-(1-&gt;4)-beta-D-GlcNAc)-L-asparaginyl-[protein] (N-glucan mannose isomer 5A1,2) + 4 beta-D-mannose</text>
        <dbReference type="Rhea" id="RHEA:56008"/>
        <dbReference type="Rhea" id="RHEA-COMP:14356"/>
        <dbReference type="Rhea" id="RHEA-COMP:14367"/>
        <dbReference type="ChEBI" id="CHEBI:15377"/>
        <dbReference type="ChEBI" id="CHEBI:28563"/>
        <dbReference type="ChEBI" id="CHEBI:59087"/>
        <dbReference type="ChEBI" id="CHEBI:139493"/>
        <dbReference type="EC" id="3.2.1.113"/>
    </reaction>
</comment>
<dbReference type="PRINTS" id="PR00747">
    <property type="entry name" value="GLYHDRLASE47"/>
</dbReference>
<gene>
    <name evidence="14" type="ORF">BJ322DRAFT_1003532</name>
</gene>
<evidence type="ECO:0000256" key="10">
    <source>
        <dbReference type="PIRSR" id="PIRSR601382-1"/>
    </source>
</evidence>
<feature type="active site" evidence="10">
    <location>
        <position position="418"/>
    </location>
</feature>
<evidence type="ECO:0000256" key="12">
    <source>
        <dbReference type="PIRSR" id="PIRSR601382-3"/>
    </source>
</evidence>
<comment type="catalytic activity">
    <reaction evidence="8">
        <text>N(4)-(alpha-D-Man-(1-&gt;2)-alpha-D-Man-(1-&gt;2)-alpha-D-Man-(1-&gt;3)-[alpha-D-Man-(1-&gt;3)-[alpha-D-Man-(1-&gt;2)-alpha-D-Man-(1-&gt;6)]-alpha-D-Man-(1-&gt;6)]-beta-D-Man-(1-&gt;4)-beta-D-GlcNAc-(1-&gt;4)-beta-D-GlcNAc)-L-asparaginyl-[protein] (N-glucan mannose isomer 8A1,2,3B1,3) + 3 H2O = N(4)-(alpha-D-Man-(1-&gt;3)-[alpha-D-Man-(1-&gt;3)-[alpha-D-Man-(1-&gt;6)]-alpha-D-Man-(1-&gt;6)]-beta-D-Man-(1-&gt;4)-beta-D-GlcNAc-(1-&gt;4)-beta-D-GlcNAc)-L-asparaginyl-[protein] (N-glucan mannose isomer 5A1,2) + 3 beta-D-mannose</text>
        <dbReference type="Rhea" id="RHEA:56028"/>
        <dbReference type="Rhea" id="RHEA-COMP:14358"/>
        <dbReference type="Rhea" id="RHEA-COMP:14367"/>
        <dbReference type="ChEBI" id="CHEBI:15377"/>
        <dbReference type="ChEBI" id="CHEBI:28563"/>
        <dbReference type="ChEBI" id="CHEBI:59087"/>
        <dbReference type="ChEBI" id="CHEBI:60628"/>
        <dbReference type="EC" id="3.2.1.113"/>
    </reaction>
</comment>
<dbReference type="EMBL" id="WIUZ02000005">
    <property type="protein sequence ID" value="KAF9787128.1"/>
    <property type="molecule type" value="Genomic_DNA"/>
</dbReference>
<protein>
    <recommendedName>
        <fullName evidence="13">alpha-1,2-Mannosidase</fullName>
        <ecNumber evidence="13">3.2.1.-</ecNumber>
    </recommendedName>
</protein>
<dbReference type="InterPro" id="IPR012341">
    <property type="entry name" value="6hp_glycosidase-like_sf"/>
</dbReference>
<dbReference type="PANTHER" id="PTHR11742:SF55">
    <property type="entry name" value="ENDOPLASMIC RETICULUM MANNOSYL-OLIGOSACCHARIDE 1,2-ALPHA-MANNOSIDASE"/>
    <property type="match status" value="1"/>
</dbReference>
<keyword evidence="15" id="KW-1185">Reference proteome</keyword>
<evidence type="ECO:0000313" key="14">
    <source>
        <dbReference type="EMBL" id="KAF9787128.1"/>
    </source>
</evidence>
<keyword evidence="5 13" id="KW-0378">Hydrolase</keyword>
<keyword evidence="13" id="KW-0326">Glycosidase</keyword>
<keyword evidence="6 11" id="KW-0106">Calcium</keyword>
<evidence type="ECO:0000256" key="13">
    <source>
        <dbReference type="RuleBase" id="RU361193"/>
    </source>
</evidence>
<dbReference type="OrthoDB" id="8118055at2759"/>
<feature type="active site" evidence="10">
    <location>
        <position position="245"/>
    </location>
</feature>